<evidence type="ECO:0000313" key="1">
    <source>
        <dbReference type="EMBL" id="MBH8565894.1"/>
    </source>
</evidence>
<name>A0A8J7L9R2_9NOST</name>
<dbReference type="RefSeq" id="WP_198127675.1">
    <property type="nucleotide sequence ID" value="NZ_JAECZC010000075.1"/>
</dbReference>
<organism evidence="1 2">
    <name type="scientific">Amazonocrinis nigriterrae CENA67</name>
    <dbReference type="NCBI Taxonomy" id="2794033"/>
    <lineage>
        <taxon>Bacteria</taxon>
        <taxon>Bacillati</taxon>
        <taxon>Cyanobacteriota</taxon>
        <taxon>Cyanophyceae</taxon>
        <taxon>Nostocales</taxon>
        <taxon>Nostocaceae</taxon>
        <taxon>Amazonocrinis</taxon>
        <taxon>Amazonocrinis nigriterrae</taxon>
    </lineage>
</organism>
<dbReference type="AlphaFoldDB" id="A0A8J7L9R2"/>
<accession>A0A8J7L9R2</accession>
<sequence length="58" mass="6633">MKLFRAILYELGSKVRRCDRLSLDDIAGKSKERSHPFSKKYGNCTHIKAFHPFSSSAC</sequence>
<dbReference type="Proteomes" id="UP000632766">
    <property type="component" value="Unassembled WGS sequence"/>
</dbReference>
<reference evidence="1 2" key="1">
    <citation type="journal article" date="2021" name="Int. J. Syst. Evol. Microbiol.">
        <title>Amazonocrinis nigriterrae gen. nov., sp. nov., Atlanticothrix silvestris gen. nov., sp. nov. and Dendronalium phyllosphericum gen. nov., sp. nov., nostocacean cyanobacteria from Brazilian environments.</title>
        <authorList>
            <person name="Alvarenga D.O."/>
            <person name="Andreote A.P.D."/>
            <person name="Branco L.H.Z."/>
            <person name="Delbaje E."/>
            <person name="Cruz R.B."/>
            <person name="Varani A.M."/>
            <person name="Fiore M.F."/>
        </authorList>
    </citation>
    <scope>NUCLEOTIDE SEQUENCE [LARGE SCALE GENOMIC DNA]</scope>
    <source>
        <strain evidence="1 2">CENA67</strain>
    </source>
</reference>
<gene>
    <name evidence="1" type="ORF">I8748_27635</name>
</gene>
<comment type="caution">
    <text evidence="1">The sequence shown here is derived from an EMBL/GenBank/DDBJ whole genome shotgun (WGS) entry which is preliminary data.</text>
</comment>
<protein>
    <submittedName>
        <fullName evidence="1">Uncharacterized protein</fullName>
    </submittedName>
</protein>
<proteinExistence type="predicted"/>
<keyword evidence="2" id="KW-1185">Reference proteome</keyword>
<evidence type="ECO:0000313" key="2">
    <source>
        <dbReference type="Proteomes" id="UP000632766"/>
    </source>
</evidence>
<dbReference type="EMBL" id="JAECZC010000075">
    <property type="protein sequence ID" value="MBH8565894.1"/>
    <property type="molecule type" value="Genomic_DNA"/>
</dbReference>